<evidence type="ECO:0000256" key="1">
    <source>
        <dbReference type="ARBA" id="ARBA00022679"/>
    </source>
</evidence>
<dbReference type="SUPFAM" id="SSF55729">
    <property type="entry name" value="Acyl-CoA N-acyltransferases (Nat)"/>
    <property type="match status" value="1"/>
</dbReference>
<evidence type="ECO:0000256" key="3">
    <source>
        <dbReference type="ARBA" id="ARBA00038502"/>
    </source>
</evidence>
<comment type="caution">
    <text evidence="5">The sequence shown here is derived from an EMBL/GenBank/DDBJ whole genome shotgun (WGS) entry which is preliminary data.</text>
</comment>
<dbReference type="PANTHER" id="PTHR43792">
    <property type="entry name" value="GNAT FAMILY, PUTATIVE (AFU_ORTHOLOGUE AFUA_3G00765)-RELATED-RELATED"/>
    <property type="match status" value="1"/>
</dbReference>
<dbReference type="InterPro" id="IPR000182">
    <property type="entry name" value="GNAT_dom"/>
</dbReference>
<gene>
    <name evidence="5" type="ORF">NCI01_14280</name>
</gene>
<feature type="domain" description="N-acetyltransferase" evidence="4">
    <location>
        <begin position="1"/>
        <end position="141"/>
    </location>
</feature>
<dbReference type="Gene3D" id="3.40.630.30">
    <property type="match status" value="1"/>
</dbReference>
<dbReference type="Pfam" id="PF13302">
    <property type="entry name" value="Acetyltransf_3"/>
    <property type="match status" value="1"/>
</dbReference>
<sequence>MNERYGLDHAHGLIKRALAGVEAGTHMSWAIADTATDDLLGHISLIGRGGELTDTAALGYWAHPEARGSGVTTAAARAVVGEAFTPVSDGGGGLAGITLVVAVGNVGSQRVAEAAGFRRTVRMRQSDLLLDGTFTDELTYDVLATDPR</sequence>
<dbReference type="PANTHER" id="PTHR43792:SF8">
    <property type="entry name" value="[RIBOSOMAL PROTEIN US5]-ALANINE N-ACETYLTRANSFERASE"/>
    <property type="match status" value="1"/>
</dbReference>
<dbReference type="PROSITE" id="PS51186">
    <property type="entry name" value="GNAT"/>
    <property type="match status" value="1"/>
</dbReference>
<dbReference type="InterPro" id="IPR016181">
    <property type="entry name" value="Acyl_CoA_acyltransferase"/>
</dbReference>
<name>A0ABT1KYX7_9ACTN</name>
<evidence type="ECO:0000313" key="6">
    <source>
        <dbReference type="Proteomes" id="UP001204524"/>
    </source>
</evidence>
<dbReference type="EMBL" id="JANARS010000006">
    <property type="protein sequence ID" value="MCP3422968.1"/>
    <property type="molecule type" value="Genomic_DNA"/>
</dbReference>
<comment type="similarity">
    <text evidence="3">Belongs to the acetyltransferase family. RimJ subfamily.</text>
</comment>
<evidence type="ECO:0000259" key="4">
    <source>
        <dbReference type="PROSITE" id="PS51186"/>
    </source>
</evidence>
<organism evidence="5 6">
    <name type="scientific">Nocardioides pinisoli</name>
    <dbReference type="NCBI Taxonomy" id="2950279"/>
    <lineage>
        <taxon>Bacteria</taxon>
        <taxon>Bacillati</taxon>
        <taxon>Actinomycetota</taxon>
        <taxon>Actinomycetes</taxon>
        <taxon>Propionibacteriales</taxon>
        <taxon>Nocardioidaceae</taxon>
        <taxon>Nocardioides</taxon>
    </lineage>
</organism>
<keyword evidence="6" id="KW-1185">Reference proteome</keyword>
<keyword evidence="2" id="KW-0012">Acyltransferase</keyword>
<evidence type="ECO:0000313" key="5">
    <source>
        <dbReference type="EMBL" id="MCP3422968.1"/>
    </source>
</evidence>
<dbReference type="InterPro" id="IPR051531">
    <property type="entry name" value="N-acetyltransferase"/>
</dbReference>
<evidence type="ECO:0000256" key="2">
    <source>
        <dbReference type="ARBA" id="ARBA00023315"/>
    </source>
</evidence>
<reference evidence="5 6" key="1">
    <citation type="submission" date="2022-06" db="EMBL/GenBank/DDBJ databases">
        <authorList>
            <person name="So Y."/>
        </authorList>
    </citation>
    <scope>NUCLEOTIDE SEQUENCE [LARGE SCALE GENOMIC DNA]</scope>
    <source>
        <strain evidence="5 6">STR3</strain>
    </source>
</reference>
<keyword evidence="1" id="KW-0808">Transferase</keyword>
<accession>A0ABT1KYX7</accession>
<dbReference type="Proteomes" id="UP001204524">
    <property type="component" value="Unassembled WGS sequence"/>
</dbReference>
<proteinExistence type="inferred from homology"/>
<protein>
    <submittedName>
        <fullName evidence="5">GNAT family N-acetyltransferase</fullName>
    </submittedName>
</protein>